<dbReference type="EMBL" id="FOSB01000002">
    <property type="protein sequence ID" value="SFJ54846.1"/>
    <property type="molecule type" value="Genomic_DNA"/>
</dbReference>
<feature type="transmembrane region" description="Helical" evidence="1">
    <location>
        <begin position="67"/>
        <end position="86"/>
    </location>
</feature>
<keyword evidence="3" id="KW-1185">Reference proteome</keyword>
<feature type="transmembrane region" description="Helical" evidence="1">
    <location>
        <begin position="92"/>
        <end position="110"/>
    </location>
</feature>
<dbReference type="AlphaFoldDB" id="A0A1I3SBF9"/>
<reference evidence="3" key="1">
    <citation type="submission" date="2016-10" db="EMBL/GenBank/DDBJ databases">
        <authorList>
            <person name="Varghese N."/>
            <person name="Submissions S."/>
        </authorList>
    </citation>
    <scope>NUCLEOTIDE SEQUENCE [LARGE SCALE GENOMIC DNA]</scope>
    <source>
        <strain evidence="3">CGMCC 1.3704</strain>
    </source>
</reference>
<keyword evidence="1" id="KW-1133">Transmembrane helix</keyword>
<feature type="transmembrane region" description="Helical" evidence="1">
    <location>
        <begin position="35"/>
        <end position="55"/>
    </location>
</feature>
<dbReference type="OrthoDB" id="68404at2"/>
<evidence type="ECO:0000313" key="2">
    <source>
        <dbReference type="EMBL" id="SFJ54846.1"/>
    </source>
</evidence>
<dbReference type="Proteomes" id="UP000183557">
    <property type="component" value="Unassembled WGS sequence"/>
</dbReference>
<keyword evidence="1" id="KW-0812">Transmembrane</keyword>
<accession>A0A1I3SBF9</accession>
<sequence length="141" mass="16494">MSKLLATLICGNLTAIIFAIYFTKDPNMFWINLYGIYYVVFLGLFLLAFPFSFLIEKMVRKLDIGRFFIKVGLYIFLGIIAMVLLFPIILHWSSMAIIVAIVFPFILHMVEKIPEKYKRMAVIIWVIFSIVLFALIYYRMG</sequence>
<gene>
    <name evidence="2" type="ORF">SAMN04487936_102559</name>
</gene>
<feature type="transmembrane region" description="Helical" evidence="1">
    <location>
        <begin position="122"/>
        <end position="140"/>
    </location>
</feature>
<evidence type="ECO:0000313" key="3">
    <source>
        <dbReference type="Proteomes" id="UP000183557"/>
    </source>
</evidence>
<protein>
    <submittedName>
        <fullName evidence="2">Uncharacterized protein</fullName>
    </submittedName>
</protein>
<organism evidence="2 3">
    <name type="scientific">Halobacillus dabanensis</name>
    <dbReference type="NCBI Taxonomy" id="240302"/>
    <lineage>
        <taxon>Bacteria</taxon>
        <taxon>Bacillati</taxon>
        <taxon>Bacillota</taxon>
        <taxon>Bacilli</taxon>
        <taxon>Bacillales</taxon>
        <taxon>Bacillaceae</taxon>
        <taxon>Halobacillus</taxon>
    </lineage>
</organism>
<name>A0A1I3SBF9_HALDA</name>
<evidence type="ECO:0000256" key="1">
    <source>
        <dbReference type="SAM" id="Phobius"/>
    </source>
</evidence>
<keyword evidence="1" id="KW-0472">Membrane</keyword>
<dbReference type="RefSeq" id="WP_075035607.1">
    <property type="nucleotide sequence ID" value="NZ_FOSB01000002.1"/>
</dbReference>
<proteinExistence type="predicted"/>